<dbReference type="InterPro" id="IPR050121">
    <property type="entry name" value="Cytochrome_P450_monoxygenase"/>
</dbReference>
<accession>A0A9W9W7M6</accession>
<dbReference type="PRINTS" id="PR00463">
    <property type="entry name" value="EP450I"/>
</dbReference>
<evidence type="ECO:0008006" key="12">
    <source>
        <dbReference type="Google" id="ProtNLM"/>
    </source>
</evidence>
<sequence>MSYSSGYLANASVLAFIILLYAAGLVFYRLCLSPLAKFPGPRLAAATGLYEIYHQIIKGGTFTWHIDRLHEQYGPVVRITPFEIHIKDPDYYSTVYAGPGKHRNKDPDFSFIGFPGAIFSTDGYELHRARRKVMGQFFKKHAIQEFEPIIRANVEALCQYFSISAVTMRPLEVHAPFYSFTSDTVSQHAFGRQAGLHSLNESEPSSTWKIRLTSMFSFCLINRHFPLLNPLAHMFPSLAAWVVPAFGYILDFESDVRKMVRVAIDNNWQIQHSDKVLAQAKIPQIGPARSMYPNILADSEIPQSEKELTRLEDDAIFLMMAGTDAPAQALAITLFHILNNPNVYARLKEELFTISDPDTVSTLEQFQRLPYLTATIREGLRLSSVVTTRLPRSAPDEILQYQDWLIPAGTYVSMSTYFILRDPNLFPEPLKFQPERWLLNPDDLRKQEKYLVPASKGTLGCVGQKYDFIHDLKLKWTIMTDKIYLELYETTERNVEMKRDNFIGQTGDGLNNIQVKVLEEYRY</sequence>
<dbReference type="GO" id="GO:0043386">
    <property type="term" value="P:mycotoxin biosynthetic process"/>
    <property type="evidence" value="ECO:0007669"/>
    <property type="project" value="UniProtKB-ARBA"/>
</dbReference>
<dbReference type="Pfam" id="PF00067">
    <property type="entry name" value="p450"/>
    <property type="match status" value="1"/>
</dbReference>
<evidence type="ECO:0000256" key="2">
    <source>
        <dbReference type="ARBA" id="ARBA00010617"/>
    </source>
</evidence>
<reference evidence="10" key="2">
    <citation type="journal article" date="2023" name="IMA Fungus">
        <title>Comparative genomic study of the Penicillium genus elucidates a diverse pangenome and 15 lateral gene transfer events.</title>
        <authorList>
            <person name="Petersen C."/>
            <person name="Sorensen T."/>
            <person name="Nielsen M.R."/>
            <person name="Sondergaard T.E."/>
            <person name="Sorensen J.L."/>
            <person name="Fitzpatrick D.A."/>
            <person name="Frisvad J.C."/>
            <person name="Nielsen K.L."/>
        </authorList>
    </citation>
    <scope>NUCLEOTIDE SEQUENCE</scope>
    <source>
        <strain evidence="10">IBT 29677</strain>
    </source>
</reference>
<dbReference type="GO" id="GO:0016705">
    <property type="term" value="F:oxidoreductase activity, acting on paired donors, with incorporation or reduction of molecular oxygen"/>
    <property type="evidence" value="ECO:0007669"/>
    <property type="project" value="InterPro"/>
</dbReference>
<dbReference type="GO" id="GO:0004497">
    <property type="term" value="F:monooxygenase activity"/>
    <property type="evidence" value="ECO:0007669"/>
    <property type="project" value="UniProtKB-KW"/>
</dbReference>
<evidence type="ECO:0000256" key="1">
    <source>
        <dbReference type="ARBA" id="ARBA00001971"/>
    </source>
</evidence>
<feature type="binding site" description="axial binding residue" evidence="8">
    <location>
        <position position="461"/>
    </location>
    <ligand>
        <name>heme</name>
        <dbReference type="ChEBI" id="CHEBI:30413"/>
    </ligand>
    <ligandPart>
        <name>Fe</name>
        <dbReference type="ChEBI" id="CHEBI:18248"/>
    </ligandPart>
</feature>
<dbReference type="AlphaFoldDB" id="A0A9W9W7M6"/>
<evidence type="ECO:0000256" key="9">
    <source>
        <dbReference type="SAM" id="Phobius"/>
    </source>
</evidence>
<keyword evidence="7" id="KW-0503">Monooxygenase</keyword>
<evidence type="ECO:0000256" key="8">
    <source>
        <dbReference type="PIRSR" id="PIRSR602401-1"/>
    </source>
</evidence>
<comment type="caution">
    <text evidence="10">The sequence shown here is derived from an EMBL/GenBank/DDBJ whole genome shotgun (WGS) entry which is preliminary data.</text>
</comment>
<dbReference type="OrthoDB" id="3945418at2759"/>
<dbReference type="PANTHER" id="PTHR24305">
    <property type="entry name" value="CYTOCHROME P450"/>
    <property type="match status" value="1"/>
</dbReference>
<evidence type="ECO:0000256" key="3">
    <source>
        <dbReference type="ARBA" id="ARBA00022617"/>
    </source>
</evidence>
<keyword evidence="11" id="KW-1185">Reference proteome</keyword>
<organism evidence="10 11">
    <name type="scientific">Penicillium cosmopolitanum</name>
    <dbReference type="NCBI Taxonomy" id="1131564"/>
    <lineage>
        <taxon>Eukaryota</taxon>
        <taxon>Fungi</taxon>
        <taxon>Dikarya</taxon>
        <taxon>Ascomycota</taxon>
        <taxon>Pezizomycotina</taxon>
        <taxon>Eurotiomycetes</taxon>
        <taxon>Eurotiomycetidae</taxon>
        <taxon>Eurotiales</taxon>
        <taxon>Aspergillaceae</taxon>
        <taxon>Penicillium</taxon>
    </lineage>
</organism>
<proteinExistence type="inferred from homology"/>
<dbReference type="PANTHER" id="PTHR24305:SF157">
    <property type="entry name" value="N-ACETYLTRYPTOPHAN 6-HYDROXYLASE IVOC-RELATED"/>
    <property type="match status" value="1"/>
</dbReference>
<dbReference type="InterPro" id="IPR002401">
    <property type="entry name" value="Cyt_P450_E_grp-I"/>
</dbReference>
<dbReference type="InterPro" id="IPR036396">
    <property type="entry name" value="Cyt_P450_sf"/>
</dbReference>
<evidence type="ECO:0000256" key="4">
    <source>
        <dbReference type="ARBA" id="ARBA00022723"/>
    </source>
</evidence>
<keyword evidence="9" id="KW-1133">Transmembrane helix</keyword>
<dbReference type="GO" id="GO:0020037">
    <property type="term" value="F:heme binding"/>
    <property type="evidence" value="ECO:0007669"/>
    <property type="project" value="InterPro"/>
</dbReference>
<keyword evidence="4 8" id="KW-0479">Metal-binding</keyword>
<dbReference type="EMBL" id="JAPZBU010000004">
    <property type="protein sequence ID" value="KAJ5407916.1"/>
    <property type="molecule type" value="Genomic_DNA"/>
</dbReference>
<dbReference type="Proteomes" id="UP001147747">
    <property type="component" value="Unassembled WGS sequence"/>
</dbReference>
<keyword evidence="6 8" id="KW-0408">Iron</keyword>
<dbReference type="SUPFAM" id="SSF48264">
    <property type="entry name" value="Cytochrome P450"/>
    <property type="match status" value="1"/>
</dbReference>
<protein>
    <recommendedName>
        <fullName evidence="12">Cytochrome P450</fullName>
    </recommendedName>
</protein>
<comment type="cofactor">
    <cofactor evidence="1 8">
        <name>heme</name>
        <dbReference type="ChEBI" id="CHEBI:30413"/>
    </cofactor>
</comment>
<keyword evidence="9" id="KW-0472">Membrane</keyword>
<dbReference type="InterPro" id="IPR001128">
    <property type="entry name" value="Cyt_P450"/>
</dbReference>
<feature type="transmembrane region" description="Helical" evidence="9">
    <location>
        <begin position="6"/>
        <end position="28"/>
    </location>
</feature>
<evidence type="ECO:0000313" key="11">
    <source>
        <dbReference type="Proteomes" id="UP001147747"/>
    </source>
</evidence>
<evidence type="ECO:0000256" key="6">
    <source>
        <dbReference type="ARBA" id="ARBA00023004"/>
    </source>
</evidence>
<evidence type="ECO:0000256" key="7">
    <source>
        <dbReference type="ARBA" id="ARBA00023033"/>
    </source>
</evidence>
<dbReference type="GO" id="GO:0005506">
    <property type="term" value="F:iron ion binding"/>
    <property type="evidence" value="ECO:0007669"/>
    <property type="project" value="InterPro"/>
</dbReference>
<name>A0A9W9W7M6_9EURO</name>
<dbReference type="GeneID" id="81365416"/>
<dbReference type="Gene3D" id="1.10.630.10">
    <property type="entry name" value="Cytochrome P450"/>
    <property type="match status" value="1"/>
</dbReference>
<evidence type="ECO:0000313" key="10">
    <source>
        <dbReference type="EMBL" id="KAJ5407916.1"/>
    </source>
</evidence>
<keyword evidence="5" id="KW-0560">Oxidoreductase</keyword>
<dbReference type="RefSeq" id="XP_056492231.1">
    <property type="nucleotide sequence ID" value="XM_056626436.1"/>
</dbReference>
<dbReference type="CDD" id="cd11062">
    <property type="entry name" value="CYP58-like"/>
    <property type="match status" value="1"/>
</dbReference>
<keyword evidence="3 8" id="KW-0349">Heme</keyword>
<comment type="similarity">
    <text evidence="2">Belongs to the cytochrome P450 family.</text>
</comment>
<gene>
    <name evidence="10" type="ORF">N7509_001799</name>
</gene>
<evidence type="ECO:0000256" key="5">
    <source>
        <dbReference type="ARBA" id="ARBA00023002"/>
    </source>
</evidence>
<reference evidence="10" key="1">
    <citation type="submission" date="2022-12" db="EMBL/GenBank/DDBJ databases">
        <authorList>
            <person name="Petersen C."/>
        </authorList>
    </citation>
    <scope>NUCLEOTIDE SEQUENCE</scope>
    <source>
        <strain evidence="10">IBT 29677</strain>
    </source>
</reference>
<keyword evidence="9" id="KW-0812">Transmembrane</keyword>